<dbReference type="EMBL" id="FOZU01000016">
    <property type="protein sequence ID" value="SFT01399.1"/>
    <property type="molecule type" value="Genomic_DNA"/>
</dbReference>
<accession>A0A1I6UIW0</accession>
<evidence type="ECO:0000313" key="2">
    <source>
        <dbReference type="Proteomes" id="UP000182827"/>
    </source>
</evidence>
<evidence type="ECO:0000313" key="1">
    <source>
        <dbReference type="EMBL" id="SFT01399.1"/>
    </source>
</evidence>
<proteinExistence type="predicted"/>
<organism evidence="1 2">
    <name type="scientific">Acinetobacter bohemicus</name>
    <dbReference type="NCBI Taxonomy" id="1435036"/>
    <lineage>
        <taxon>Bacteria</taxon>
        <taxon>Pseudomonadati</taxon>
        <taxon>Pseudomonadota</taxon>
        <taxon>Gammaproteobacteria</taxon>
        <taxon>Moraxellales</taxon>
        <taxon>Moraxellaceae</taxon>
        <taxon>Acinetobacter</taxon>
    </lineage>
</organism>
<dbReference type="RefSeq" id="WP_074946649.1">
    <property type="nucleotide sequence ID" value="NZ_FOZU01000016.1"/>
</dbReference>
<name>A0A1I6UIW0_9GAMM</name>
<sequence length="519" mass="59647">MDITENLKGIIKDSPTAPFLFIGSGFSRRYLGLEDWKGLLSKFGAKLPTGFIRYVSESNGDLALAAEKMAEPYSDYWWSLPTSEEIANRPEWHTHISSPLRHDICEYLNAVILDEKKQQEELNILTSKKTIIDGIITTNWDLLLENIFIDDKYKVYIGQSDLLFSNPQKIAEIYKIHGCCSDPKSLVLTKSDYDDFHKKNPYLAAKLLSIFLEHPILFIGYSLHDENIKSILCSISAMMTNEEHKKKLAKNLIFINRSHGDDDSISNTHFSFEEGKSIPITQIKTNDFGKIYLALQGKERKIPAHILRTFREQFYEIVQGEAPDKKLYCATNVEEIMQGTNKIEFVAGFGVAQKGYSDVGLKGVNFKMILSDAIYGDIEFDRTQILNNTLSDICKSTIYVPIQSFIKADPKYKPLKNAPKNFRNLFSFNEKSFVSKIAKPYRDSYKNKKLAELNILELIKNTQFSDSIRADYLGQYIVDNNSEENLRILVDYLKEKFEESWNNSNYKRLVCIYNCLVNK</sequence>
<dbReference type="Pfam" id="PF13289">
    <property type="entry name" value="SIR2_2"/>
    <property type="match status" value="1"/>
</dbReference>
<dbReference type="PIRSF" id="PIRSF014677">
    <property type="entry name" value="UCP014677"/>
    <property type="match status" value="1"/>
</dbReference>
<dbReference type="Proteomes" id="UP000182827">
    <property type="component" value="Unassembled WGS sequence"/>
</dbReference>
<dbReference type="AlphaFoldDB" id="A0A1I6UIW0"/>
<reference evidence="2" key="1">
    <citation type="submission" date="2016-10" db="EMBL/GenBank/DDBJ databases">
        <authorList>
            <person name="Varghese N."/>
            <person name="Submissions S."/>
        </authorList>
    </citation>
    <scope>NUCLEOTIDE SEQUENCE [LARGE SCALE GENOMIC DNA]</scope>
    <source>
        <strain evidence="2">ANC 5076</strain>
    </source>
</reference>
<dbReference type="InterPro" id="IPR011202">
    <property type="entry name" value="UCP014677"/>
</dbReference>
<protein>
    <submittedName>
        <fullName evidence="1">SIR2-like domain-containing protein</fullName>
    </submittedName>
</protein>
<keyword evidence="2" id="KW-1185">Reference proteome</keyword>
<gene>
    <name evidence="1" type="ORF">SAMN05444586_101664</name>
</gene>